<name>A0A804J753_MUSAM</name>
<dbReference type="AlphaFoldDB" id="A0A804J753"/>
<dbReference type="InParanoid" id="A0A804J753"/>
<dbReference type="SUPFAM" id="SSF53686">
    <property type="entry name" value="Tryptophan synthase beta subunit-like PLP-dependent enzymes"/>
    <property type="match status" value="1"/>
</dbReference>
<evidence type="ECO:0000313" key="2">
    <source>
        <dbReference type="EnsemblPlants" id="Ma05_p21910.1"/>
    </source>
</evidence>
<dbReference type="EMBL" id="HG996470">
    <property type="protein sequence ID" value="CAG1839210.1"/>
    <property type="molecule type" value="Genomic_DNA"/>
</dbReference>
<dbReference type="InterPro" id="IPR050214">
    <property type="entry name" value="Cys_Synth/Cystath_Beta-Synth"/>
</dbReference>
<protein>
    <submittedName>
        <fullName evidence="1">(wild Malaysian banana) hypothetical protein</fullName>
    </submittedName>
</protein>
<keyword evidence="3" id="KW-1185">Reference proteome</keyword>
<reference evidence="2" key="2">
    <citation type="submission" date="2021-05" db="UniProtKB">
        <authorList>
            <consortium name="EnsemblPlants"/>
        </authorList>
    </citation>
    <scope>IDENTIFICATION</scope>
    <source>
        <strain evidence="2">subsp. malaccensis</strain>
    </source>
</reference>
<dbReference type="EnsemblPlants" id="Ma05_t21910.1">
    <property type="protein sequence ID" value="Ma05_p21910.1"/>
    <property type="gene ID" value="Ma05_g21910"/>
</dbReference>
<dbReference type="PANTHER" id="PTHR10314">
    <property type="entry name" value="CYSTATHIONINE BETA-SYNTHASE"/>
    <property type="match status" value="1"/>
</dbReference>
<dbReference type="Gene3D" id="3.40.50.1100">
    <property type="match status" value="2"/>
</dbReference>
<dbReference type="Gramene" id="Ma05_t21910.1">
    <property type="protein sequence ID" value="Ma05_p21910.1"/>
    <property type="gene ID" value="Ma05_g21910"/>
</dbReference>
<accession>A0A804J753</accession>
<dbReference type="Proteomes" id="UP000012960">
    <property type="component" value="Unplaced"/>
</dbReference>
<organism evidence="2 3">
    <name type="scientific">Musa acuminata subsp. malaccensis</name>
    <name type="common">Wild banana</name>
    <name type="synonym">Musa malaccensis</name>
    <dbReference type="NCBI Taxonomy" id="214687"/>
    <lineage>
        <taxon>Eukaryota</taxon>
        <taxon>Viridiplantae</taxon>
        <taxon>Streptophyta</taxon>
        <taxon>Embryophyta</taxon>
        <taxon>Tracheophyta</taxon>
        <taxon>Spermatophyta</taxon>
        <taxon>Magnoliopsida</taxon>
        <taxon>Liliopsida</taxon>
        <taxon>Zingiberales</taxon>
        <taxon>Musaceae</taxon>
        <taxon>Musa</taxon>
    </lineage>
</organism>
<gene>
    <name evidence="1" type="ORF">GSMUA_273870.1</name>
</gene>
<sequence>MARNMMELVKRGRNGLPLLRMASLFSTQQAVDPAAASLNQQGSHATQLIGRTPMVYLNEVTEGCHAQIAAKLDFLQPSFSVKDRCDMLPCLSAYWEDADGVPEQSD</sequence>
<proteinExistence type="predicted"/>
<reference evidence="1" key="1">
    <citation type="submission" date="2021-03" db="EMBL/GenBank/DDBJ databases">
        <authorList>
            <consortium name="Genoscope - CEA"/>
            <person name="William W."/>
        </authorList>
    </citation>
    <scope>NUCLEOTIDE SEQUENCE</scope>
    <source>
        <strain evidence="1">Doubled-haploid Pahang</strain>
    </source>
</reference>
<evidence type="ECO:0000313" key="1">
    <source>
        <dbReference type="EMBL" id="CAG1839210.1"/>
    </source>
</evidence>
<dbReference type="InterPro" id="IPR036052">
    <property type="entry name" value="TrpB-like_PALP_sf"/>
</dbReference>
<evidence type="ECO:0000313" key="3">
    <source>
        <dbReference type="Proteomes" id="UP000012960"/>
    </source>
</evidence>